<keyword evidence="1" id="KW-0732">Signal</keyword>
<dbReference type="Gene3D" id="2.60.40.1120">
    <property type="entry name" value="Carboxypeptidase-like, regulatory domain"/>
    <property type="match status" value="1"/>
</dbReference>
<dbReference type="GO" id="GO:0004180">
    <property type="term" value="F:carboxypeptidase activity"/>
    <property type="evidence" value="ECO:0007669"/>
    <property type="project" value="UniProtKB-KW"/>
</dbReference>
<feature type="chain" id="PRO_5011787580" evidence="1">
    <location>
        <begin position="21"/>
        <end position="276"/>
    </location>
</feature>
<dbReference type="InterPro" id="IPR013784">
    <property type="entry name" value="Carb-bd-like_fold"/>
</dbReference>
<keyword evidence="3" id="KW-1185">Reference proteome</keyword>
<dbReference type="Proteomes" id="UP000198510">
    <property type="component" value="Unassembled WGS sequence"/>
</dbReference>
<sequence>MYLLSKISSTSLLFAALCLAACQQNDDPTPDPTPQPEPYTVSGTVVDTQGNPMAGIKVRADDEALYGSLSVTTDANGHYQMPRMTLGGWKIYAWKEVRFNGKTYHLRLGMPHEQDYDAFSPGQAGEVRDFVWKLSGIIPDRTRSDDSPAGYFGGTIFFSNFTSDWEPLPAGAQVTVTFTPETGATLFDGSAPQPLQKSFTIEREETFYYLHDIPQSIYRISATCTHNGVTKNLQLTDTFDENWGPALEHFYFRSADGISYENGMQSRSMPYFMKLE</sequence>
<dbReference type="OrthoDB" id="939978at2"/>
<evidence type="ECO:0000313" key="2">
    <source>
        <dbReference type="EMBL" id="SDM75647.1"/>
    </source>
</evidence>
<protein>
    <submittedName>
        <fullName evidence="2">Carboxypeptidase regulatory-like domain-containing protein</fullName>
    </submittedName>
</protein>
<dbReference type="STRING" id="1075417.SAMN05421823_1246"/>
<keyword evidence="2" id="KW-0121">Carboxypeptidase</keyword>
<dbReference type="EMBL" id="FNFO01000024">
    <property type="protein sequence ID" value="SDM75647.1"/>
    <property type="molecule type" value="Genomic_DNA"/>
</dbReference>
<gene>
    <name evidence="2" type="ORF">SAMN05421823_1246</name>
</gene>
<dbReference type="SUPFAM" id="SSF49452">
    <property type="entry name" value="Starch-binding domain-like"/>
    <property type="match status" value="1"/>
</dbReference>
<keyword evidence="2" id="KW-0378">Hydrolase</keyword>
<reference evidence="2 3" key="1">
    <citation type="submission" date="2016-10" db="EMBL/GenBank/DDBJ databases">
        <authorList>
            <person name="de Groot N.N."/>
        </authorList>
    </citation>
    <scope>NUCLEOTIDE SEQUENCE [LARGE SCALE GENOMIC DNA]</scope>
    <source>
        <strain evidence="2 3">DSM 25186</strain>
    </source>
</reference>
<dbReference type="Pfam" id="PF13620">
    <property type="entry name" value="CarboxypepD_reg"/>
    <property type="match status" value="1"/>
</dbReference>
<dbReference type="RefSeq" id="WP_089688831.1">
    <property type="nucleotide sequence ID" value="NZ_FNFO01000024.1"/>
</dbReference>
<feature type="signal peptide" evidence="1">
    <location>
        <begin position="1"/>
        <end position="20"/>
    </location>
</feature>
<evidence type="ECO:0000313" key="3">
    <source>
        <dbReference type="Proteomes" id="UP000198510"/>
    </source>
</evidence>
<dbReference type="AlphaFoldDB" id="A0A1G9VUQ1"/>
<name>A0A1G9VUQ1_9BACT</name>
<dbReference type="GO" id="GO:0030246">
    <property type="term" value="F:carbohydrate binding"/>
    <property type="evidence" value="ECO:0007669"/>
    <property type="project" value="InterPro"/>
</dbReference>
<evidence type="ECO:0000256" key="1">
    <source>
        <dbReference type="SAM" id="SignalP"/>
    </source>
</evidence>
<keyword evidence="2" id="KW-0645">Protease</keyword>
<accession>A0A1G9VUQ1</accession>
<proteinExistence type="predicted"/>
<organism evidence="2 3">
    <name type="scientific">Catalinimonas alkaloidigena</name>
    <dbReference type="NCBI Taxonomy" id="1075417"/>
    <lineage>
        <taxon>Bacteria</taxon>
        <taxon>Pseudomonadati</taxon>
        <taxon>Bacteroidota</taxon>
        <taxon>Cytophagia</taxon>
        <taxon>Cytophagales</taxon>
        <taxon>Catalimonadaceae</taxon>
        <taxon>Catalinimonas</taxon>
    </lineage>
</organism>